<keyword evidence="1" id="KW-0472">Membrane</keyword>
<protein>
    <submittedName>
        <fullName evidence="2">Phage shock protein C</fullName>
    </submittedName>
</protein>
<sequence>MVAAGVVLALPLLLEFDAGLALLPAAVAAALLCIGVGIVVLGIRGRTSGILGFLAAVGIVLSLVTTAGVQWQTANYSIGTNTTWTSASGAPASEGYSIVASRGTVDLSDLAPGTFSGPVTVPVNAVASTVEIIVPADETVEVQSALAMGNVEYSTAFETRRSSGVWQPGSFIINDDGSAPSVILQIRGAASNVEIVEAAERGSSS</sequence>
<comment type="caution">
    <text evidence="2">The sequence shown here is derived from an EMBL/GenBank/DDBJ whole genome shotgun (WGS) entry which is preliminary data.</text>
</comment>
<feature type="transmembrane region" description="Helical" evidence="1">
    <location>
        <begin position="20"/>
        <end position="43"/>
    </location>
</feature>
<name>N1UXA0_9MICC</name>
<dbReference type="Proteomes" id="UP000010729">
    <property type="component" value="Unassembled WGS sequence"/>
</dbReference>
<organism evidence="2 3">
    <name type="scientific">Arthrobacter crystallopoietes BAB-32</name>
    <dbReference type="NCBI Taxonomy" id="1246476"/>
    <lineage>
        <taxon>Bacteria</taxon>
        <taxon>Bacillati</taxon>
        <taxon>Actinomycetota</taxon>
        <taxon>Actinomycetes</taxon>
        <taxon>Micrococcales</taxon>
        <taxon>Micrococcaceae</taxon>
        <taxon>Crystallibacter</taxon>
    </lineage>
</organism>
<dbReference type="EMBL" id="ANPE02000160">
    <property type="protein sequence ID" value="EMY33680.1"/>
    <property type="molecule type" value="Genomic_DNA"/>
</dbReference>
<feature type="transmembrane region" description="Helical" evidence="1">
    <location>
        <begin position="50"/>
        <end position="71"/>
    </location>
</feature>
<keyword evidence="3" id="KW-1185">Reference proteome</keyword>
<proteinExistence type="predicted"/>
<evidence type="ECO:0000313" key="3">
    <source>
        <dbReference type="Proteomes" id="UP000010729"/>
    </source>
</evidence>
<dbReference type="AlphaFoldDB" id="N1UXA0"/>
<dbReference type="OrthoDB" id="7359894at2"/>
<reference evidence="2 3" key="1">
    <citation type="journal article" date="2013" name="Genome Announc.">
        <title>Draft Genome Sequence of Arthrobacter crystallopoietes Strain BAB-32, Revealing Genes for Bioremediation.</title>
        <authorList>
            <person name="Joshi M.N."/>
            <person name="Pandit A.S."/>
            <person name="Sharma A."/>
            <person name="Pandya R.V."/>
            <person name="Desai S.M."/>
            <person name="Saxena A.K."/>
            <person name="Bagatharia S.B."/>
        </authorList>
    </citation>
    <scope>NUCLEOTIDE SEQUENCE [LARGE SCALE GENOMIC DNA]</scope>
    <source>
        <strain evidence="2 3">BAB-32</strain>
    </source>
</reference>
<keyword evidence="1" id="KW-0812">Transmembrane</keyword>
<evidence type="ECO:0000313" key="2">
    <source>
        <dbReference type="EMBL" id="EMY33680.1"/>
    </source>
</evidence>
<evidence type="ECO:0000256" key="1">
    <source>
        <dbReference type="SAM" id="Phobius"/>
    </source>
</evidence>
<accession>N1UXA0</accession>
<gene>
    <name evidence="2" type="ORF">D477_013771</name>
</gene>
<keyword evidence="1" id="KW-1133">Transmembrane helix</keyword>